<proteinExistence type="predicted"/>
<organism evidence="2 3">
    <name type="scientific">Flavobacterium sediminilitoris</name>
    <dbReference type="NCBI Taxonomy" id="2024526"/>
    <lineage>
        <taxon>Bacteria</taxon>
        <taxon>Pseudomonadati</taxon>
        <taxon>Bacteroidota</taxon>
        <taxon>Flavobacteriia</taxon>
        <taxon>Flavobacteriales</taxon>
        <taxon>Flavobacteriaceae</taxon>
        <taxon>Flavobacterium</taxon>
    </lineage>
</organism>
<dbReference type="RefSeq" id="WP_246915713.1">
    <property type="nucleotide sequence ID" value="NZ_CP090145.1"/>
</dbReference>
<sequence length="309" mass="35244">MKRSILFFILLFSISFHSCNDVKEKKQNKYLNIPGTRLSIIPPNGFKISKSIVGLEKENESMIQVMDLIGGNYDSNTNTFTKSEFENKGIKVLDFKEIKIDNYNAKYAHLKGNEKEEYINLVFGDSTFSVMVMAISNSSDKTLLTEIKDALLKIKYDKEIIIDALATSFFEIDSNDSKFKFAKSSANMFIYSENGIVKESYNNEPMVMISTLPNDFSTTKEMMTESIINGLLQNGFSLKEERKPVIGKINGYESIETEYIAESKGMEKLVYLTVLINDDKAISFYGITGTDFEQNLIEFKKISHNLRFK</sequence>
<reference evidence="2" key="2">
    <citation type="submission" date="2022-04" db="EMBL/GenBank/DDBJ databases">
        <title>Complete Genome Sequence of Flavobacterium sediminilitoris YSM-43, Isolated from a Tidal Sediment.</title>
        <authorList>
            <person name="Lee P.A."/>
        </authorList>
    </citation>
    <scope>NUCLEOTIDE SEQUENCE</scope>
    <source>
        <strain evidence="2">YSM-43</strain>
    </source>
</reference>
<evidence type="ECO:0000313" key="3">
    <source>
        <dbReference type="Proteomes" id="UP000830454"/>
    </source>
</evidence>
<accession>A0ABY4HJB9</accession>
<dbReference type="EMBL" id="CP090145">
    <property type="protein sequence ID" value="UOX32940.1"/>
    <property type="molecule type" value="Genomic_DNA"/>
</dbReference>
<gene>
    <name evidence="2" type="ORF">LXD69_12940</name>
</gene>
<keyword evidence="3" id="KW-1185">Reference proteome</keyword>
<protein>
    <recommendedName>
        <fullName evidence="4">Beta-lactamase class A</fullName>
    </recommendedName>
</protein>
<name>A0ABY4HJB9_9FLAO</name>
<evidence type="ECO:0008006" key="4">
    <source>
        <dbReference type="Google" id="ProtNLM"/>
    </source>
</evidence>
<feature type="signal peptide" evidence="1">
    <location>
        <begin position="1"/>
        <end position="18"/>
    </location>
</feature>
<evidence type="ECO:0000313" key="2">
    <source>
        <dbReference type="EMBL" id="UOX32940.1"/>
    </source>
</evidence>
<evidence type="ECO:0000256" key="1">
    <source>
        <dbReference type="SAM" id="SignalP"/>
    </source>
</evidence>
<keyword evidence="1" id="KW-0732">Signal</keyword>
<reference evidence="2" key="1">
    <citation type="submission" date="2021-12" db="EMBL/GenBank/DDBJ databases">
        <authorList>
            <person name="Cha I.-T."/>
            <person name="Lee K.-E."/>
            <person name="Park S.-J."/>
        </authorList>
    </citation>
    <scope>NUCLEOTIDE SEQUENCE</scope>
    <source>
        <strain evidence="2">YSM-43</strain>
    </source>
</reference>
<feature type="chain" id="PRO_5045425264" description="Beta-lactamase class A" evidence="1">
    <location>
        <begin position="19"/>
        <end position="309"/>
    </location>
</feature>
<dbReference type="Proteomes" id="UP000830454">
    <property type="component" value="Chromosome"/>
</dbReference>